<evidence type="ECO:0000256" key="2">
    <source>
        <dbReference type="SAM" id="Coils"/>
    </source>
</evidence>
<sequence>MHRNRIITMSATIILGLGSLLAVPSAYAESLQEMKDKKSTIQEKRTDVQSDIHKTESKIKHLESQQLTVEEQLDQLEKDMTANENKIIEKTAEINKTNAEIESLKAEIVVLKDRIAKRNELLKERAVSYQVSGGNLNYLEVLLGASSFSEFIDRVSAVATIVEADQDIIKQHEQDKKSLEEAQSAVEKKKSDLEKMLAELQEIKQQLQVQKKKQEVLLAELHKQKEHAEHDMVGLEEEAVNLKAQETAIAQAIQLEQKRLAEAEAARKKAAEAAAAAAAAKAKQASSSGSSSTSSSSSNEVVSAPAVSSGTFTRPSAGYVSSGFGGRWGKSHNGIDIAASGTVPVIATADGVVIRAYKSSSYGNVVMVSHSINGQTFTSVYAHLNSMSVSAGQVVSKGQQVGYMGNTGHSYGQHLHFELHKGAWNAAKSNAVNPLNYVSM</sequence>
<evidence type="ECO:0000259" key="5">
    <source>
        <dbReference type="Pfam" id="PF24568"/>
    </source>
</evidence>
<dbReference type="CDD" id="cd12797">
    <property type="entry name" value="M23_peptidase"/>
    <property type="match status" value="1"/>
</dbReference>
<keyword evidence="2" id="KW-0175">Coiled coil</keyword>
<gene>
    <name evidence="6" type="ORF">HNP81_002049</name>
</gene>
<feature type="coiled-coil region" evidence="2">
    <location>
        <begin position="31"/>
        <end position="121"/>
    </location>
</feature>
<feature type="signal peptide" evidence="3">
    <location>
        <begin position="1"/>
        <end position="28"/>
    </location>
</feature>
<evidence type="ECO:0000256" key="3">
    <source>
        <dbReference type="SAM" id="SignalP"/>
    </source>
</evidence>
<feature type="coiled-coil region" evidence="2">
    <location>
        <begin position="162"/>
        <end position="283"/>
    </location>
</feature>
<dbReference type="Proteomes" id="UP000626697">
    <property type="component" value="Unassembled WGS sequence"/>
</dbReference>
<dbReference type="SUPFAM" id="SSF51261">
    <property type="entry name" value="Duplicated hybrid motif"/>
    <property type="match status" value="1"/>
</dbReference>
<keyword evidence="7" id="KW-1185">Reference proteome</keyword>
<accession>A0ABR6CP33</accession>
<protein>
    <submittedName>
        <fullName evidence="6">Peptidoglycan hydrolase CwlO-like protein</fullName>
    </submittedName>
</protein>
<reference evidence="6 7" key="1">
    <citation type="submission" date="2020-08" db="EMBL/GenBank/DDBJ databases">
        <title>Genomic Encyclopedia of Type Strains, Phase IV (KMG-IV): sequencing the most valuable type-strain genomes for metagenomic binning, comparative biology and taxonomic classification.</title>
        <authorList>
            <person name="Goeker M."/>
        </authorList>
    </citation>
    <scope>NUCLEOTIDE SEQUENCE [LARGE SCALE GENOMIC DNA]</scope>
    <source>
        <strain evidence="6 7">DSM 105481</strain>
    </source>
</reference>
<dbReference type="PANTHER" id="PTHR21666">
    <property type="entry name" value="PEPTIDASE-RELATED"/>
    <property type="match status" value="1"/>
</dbReference>
<dbReference type="InterPro" id="IPR050570">
    <property type="entry name" value="Cell_wall_metabolism_enzyme"/>
</dbReference>
<dbReference type="Gene3D" id="2.70.70.10">
    <property type="entry name" value="Glucose Permease (Domain IIA)"/>
    <property type="match status" value="1"/>
</dbReference>
<dbReference type="InterPro" id="IPR057309">
    <property type="entry name" value="PcsB_CC"/>
</dbReference>
<organism evidence="6 7">
    <name type="scientific">Peribacillus huizhouensis</name>
    <dbReference type="NCBI Taxonomy" id="1501239"/>
    <lineage>
        <taxon>Bacteria</taxon>
        <taxon>Bacillati</taxon>
        <taxon>Bacillota</taxon>
        <taxon>Bacilli</taxon>
        <taxon>Bacillales</taxon>
        <taxon>Bacillaceae</taxon>
        <taxon>Peribacillus</taxon>
    </lineage>
</organism>
<name>A0ABR6CP33_9BACI</name>
<dbReference type="PANTHER" id="PTHR21666:SF270">
    <property type="entry name" value="MUREIN HYDROLASE ACTIVATOR ENVC"/>
    <property type="match status" value="1"/>
</dbReference>
<comment type="caution">
    <text evidence="6">The sequence shown here is derived from an EMBL/GenBank/DDBJ whole genome shotgun (WGS) entry which is preliminary data.</text>
</comment>
<feature type="domain" description="Peptidoglycan hydrolase PcsB coiled-coil" evidence="5">
    <location>
        <begin position="108"/>
        <end position="181"/>
    </location>
</feature>
<dbReference type="EMBL" id="JACJHX010000005">
    <property type="protein sequence ID" value="MBA9026764.1"/>
    <property type="molecule type" value="Genomic_DNA"/>
</dbReference>
<keyword evidence="1 3" id="KW-0732">Signal</keyword>
<dbReference type="InterPro" id="IPR011055">
    <property type="entry name" value="Dup_hybrid_motif"/>
</dbReference>
<feature type="chain" id="PRO_5045753446" evidence="3">
    <location>
        <begin position="29"/>
        <end position="440"/>
    </location>
</feature>
<evidence type="ECO:0000313" key="6">
    <source>
        <dbReference type="EMBL" id="MBA9026764.1"/>
    </source>
</evidence>
<evidence type="ECO:0000256" key="1">
    <source>
        <dbReference type="ARBA" id="ARBA00022729"/>
    </source>
</evidence>
<dbReference type="RefSeq" id="WP_312859666.1">
    <property type="nucleotide sequence ID" value="NZ_JACJHX010000005.1"/>
</dbReference>
<feature type="domain" description="M23ase beta-sheet core" evidence="4">
    <location>
        <begin position="331"/>
        <end position="433"/>
    </location>
</feature>
<dbReference type="Gene3D" id="6.10.250.3150">
    <property type="match status" value="1"/>
</dbReference>
<proteinExistence type="predicted"/>
<dbReference type="Pfam" id="PF01551">
    <property type="entry name" value="Peptidase_M23"/>
    <property type="match status" value="1"/>
</dbReference>
<dbReference type="Pfam" id="PF24568">
    <property type="entry name" value="CC_PcsB"/>
    <property type="match status" value="1"/>
</dbReference>
<evidence type="ECO:0000313" key="7">
    <source>
        <dbReference type="Proteomes" id="UP000626697"/>
    </source>
</evidence>
<dbReference type="InterPro" id="IPR016047">
    <property type="entry name" value="M23ase_b-sheet_dom"/>
</dbReference>
<evidence type="ECO:0000259" key="4">
    <source>
        <dbReference type="Pfam" id="PF01551"/>
    </source>
</evidence>